<dbReference type="RefSeq" id="WP_331847071.1">
    <property type="nucleotide sequence ID" value="NZ_JAZHPZ010000006.1"/>
</dbReference>
<reference evidence="2 3" key="1">
    <citation type="submission" date="2024-02" db="EMBL/GenBank/DDBJ databases">
        <title>A nitrogen-fixing paenibacillus bacterium.</title>
        <authorList>
            <person name="Zhang W.L."/>
            <person name="Chen S.F."/>
        </authorList>
    </citation>
    <scope>NUCLEOTIDE SEQUENCE [LARGE SCALE GENOMIC DNA]</scope>
    <source>
        <strain evidence="2 3">M1</strain>
    </source>
</reference>
<gene>
    <name evidence="2" type="ORF">V3851_13470</name>
</gene>
<keyword evidence="3" id="KW-1185">Reference proteome</keyword>
<accession>A0ABU7VSW0</accession>
<feature type="domain" description="HTH cro/C1-type" evidence="1">
    <location>
        <begin position="7"/>
        <end position="62"/>
    </location>
</feature>
<comment type="caution">
    <text evidence="2">The sequence shown here is derived from an EMBL/GenBank/DDBJ whole genome shotgun (WGS) entry which is preliminary data.</text>
</comment>
<evidence type="ECO:0000313" key="3">
    <source>
        <dbReference type="Proteomes" id="UP001306950"/>
    </source>
</evidence>
<evidence type="ECO:0000259" key="1">
    <source>
        <dbReference type="PROSITE" id="PS50943"/>
    </source>
</evidence>
<dbReference type="EMBL" id="JAZHPZ010000006">
    <property type="protein sequence ID" value="MEF2966846.1"/>
    <property type="molecule type" value="Genomic_DNA"/>
</dbReference>
<dbReference type="CDD" id="cd00093">
    <property type="entry name" value="HTH_XRE"/>
    <property type="match status" value="1"/>
</dbReference>
<dbReference type="SUPFAM" id="SSF47413">
    <property type="entry name" value="lambda repressor-like DNA-binding domains"/>
    <property type="match status" value="1"/>
</dbReference>
<dbReference type="Gene3D" id="1.10.260.40">
    <property type="entry name" value="lambda repressor-like DNA-binding domains"/>
    <property type="match status" value="1"/>
</dbReference>
<name>A0ABU7VSW0_9BACL</name>
<dbReference type="Proteomes" id="UP001306950">
    <property type="component" value="Unassembled WGS sequence"/>
</dbReference>
<organism evidence="2 3">
    <name type="scientific">Paenibacillus haidiansis</name>
    <dbReference type="NCBI Taxonomy" id="1574488"/>
    <lineage>
        <taxon>Bacteria</taxon>
        <taxon>Bacillati</taxon>
        <taxon>Bacillota</taxon>
        <taxon>Bacilli</taxon>
        <taxon>Bacillales</taxon>
        <taxon>Paenibacillaceae</taxon>
        <taxon>Paenibacillus</taxon>
    </lineage>
</organism>
<evidence type="ECO:0000313" key="2">
    <source>
        <dbReference type="EMBL" id="MEF2966846.1"/>
    </source>
</evidence>
<dbReference type="SMART" id="SM00530">
    <property type="entry name" value="HTH_XRE"/>
    <property type="match status" value="2"/>
</dbReference>
<dbReference type="InterPro" id="IPR001387">
    <property type="entry name" value="Cro/C1-type_HTH"/>
</dbReference>
<dbReference type="Pfam" id="PF01381">
    <property type="entry name" value="HTH_3"/>
    <property type="match status" value="1"/>
</dbReference>
<protein>
    <submittedName>
        <fullName evidence="2">Helix-turn-helix transcriptional regulator</fullName>
    </submittedName>
</protein>
<dbReference type="PROSITE" id="PS50943">
    <property type="entry name" value="HTH_CROC1"/>
    <property type="match status" value="1"/>
</dbReference>
<sequence>MKIGDQIEALMKKNKITRLKLSKDTDIPYTTLTQIINGRTKNPQVNALKIIADYFNVSLDYILGKSPKAIIEQRMAELNMTIDELSEKTGLPKNTLENLDTYIHRDEDFKEGGLIVQLVEALSIDPNILVMAFMRQANQLNGTFEKNEKRKLAALEHSEVDLSEEEILTLAAHQVGHDGPLTEEQLAQIKLAMKIALAKNDK</sequence>
<dbReference type="InterPro" id="IPR010982">
    <property type="entry name" value="Lambda_DNA-bd_dom_sf"/>
</dbReference>
<proteinExistence type="predicted"/>